<accession>A0A917WA49</accession>
<reference evidence="7" key="1">
    <citation type="journal article" date="2014" name="Int. J. Syst. Evol. Microbiol.">
        <title>Complete genome sequence of Corynebacterium casei LMG S-19264T (=DSM 44701T), isolated from a smear-ripened cheese.</title>
        <authorList>
            <consortium name="US DOE Joint Genome Institute (JGI-PGF)"/>
            <person name="Walter F."/>
            <person name="Albersmeier A."/>
            <person name="Kalinowski J."/>
            <person name="Ruckert C."/>
        </authorList>
    </citation>
    <scope>NUCLEOTIDE SEQUENCE</scope>
    <source>
        <strain evidence="7">CGMCC 4.7306</strain>
    </source>
</reference>
<dbReference type="AlphaFoldDB" id="A0A917WA49"/>
<name>A0A917WA49_9ACTN</name>
<dbReference type="GO" id="GO:0016020">
    <property type="term" value="C:membrane"/>
    <property type="evidence" value="ECO:0007669"/>
    <property type="project" value="UniProtKB-SubCell"/>
</dbReference>
<evidence type="ECO:0000256" key="2">
    <source>
        <dbReference type="ARBA" id="ARBA00022692"/>
    </source>
</evidence>
<keyword evidence="4 5" id="KW-0472">Membrane</keyword>
<reference evidence="7" key="2">
    <citation type="submission" date="2020-09" db="EMBL/GenBank/DDBJ databases">
        <authorList>
            <person name="Sun Q."/>
            <person name="Zhou Y."/>
        </authorList>
    </citation>
    <scope>NUCLEOTIDE SEQUENCE</scope>
    <source>
        <strain evidence="7">CGMCC 4.7306</strain>
    </source>
</reference>
<feature type="transmembrane region" description="Helical" evidence="5">
    <location>
        <begin position="188"/>
        <end position="205"/>
    </location>
</feature>
<organism evidence="7 8">
    <name type="scientific">Microlunatus endophyticus</name>
    <dbReference type="NCBI Taxonomy" id="1716077"/>
    <lineage>
        <taxon>Bacteria</taxon>
        <taxon>Bacillati</taxon>
        <taxon>Actinomycetota</taxon>
        <taxon>Actinomycetes</taxon>
        <taxon>Propionibacteriales</taxon>
        <taxon>Propionibacteriaceae</taxon>
        <taxon>Microlunatus</taxon>
    </lineage>
</organism>
<feature type="domain" description="O-antigen ligase-related" evidence="6">
    <location>
        <begin position="212"/>
        <end position="309"/>
    </location>
</feature>
<keyword evidence="3 5" id="KW-1133">Transmembrane helix</keyword>
<comment type="caution">
    <text evidence="7">The sequence shown here is derived from an EMBL/GenBank/DDBJ whole genome shotgun (WGS) entry which is preliminary data.</text>
</comment>
<gene>
    <name evidence="7" type="ORF">GCM10011575_47010</name>
</gene>
<feature type="transmembrane region" description="Helical" evidence="5">
    <location>
        <begin position="324"/>
        <end position="343"/>
    </location>
</feature>
<feature type="transmembrane region" description="Helical" evidence="5">
    <location>
        <begin position="226"/>
        <end position="245"/>
    </location>
</feature>
<sequence>MVPGPPGMSEARVNLSFEAILIGLVALAAFAIFAVCVTSQKVYVATAVSLYMLSQTPQGHTISGLGIATRAFALAVLATACFLRPQAYTTRASRALLATTICGTGAYAVEIYNHGRSSSAIVPAVVYVLVGVLLLSASRTIDAAQLRSGVATAIAGATGLSILLALVAPGTGLVANRLAGIFRDANSTGFFAGLGVVISVISPRLRFRNILLGMSAIALIWTASRSALLAVAVAAVLTGVRVLITNERKRALKYAVAGIACGAIIWASTARQNLLILRTQNTREPGIEYTMEIVRDRPWIGVGYGNNPVEIASTPLRWLAQDGVPALIAVMLAYLIALIISWRHGWTAFLVMTFGITSSLFEGWYLAGGSGLFIAFWLAHTSTLRQPSTSAHPISQEIPIPNVRRNSEFRTR</sequence>
<keyword evidence="2 5" id="KW-0812">Transmembrane</keyword>
<evidence type="ECO:0000256" key="4">
    <source>
        <dbReference type="ARBA" id="ARBA00023136"/>
    </source>
</evidence>
<feature type="transmembrane region" description="Helical" evidence="5">
    <location>
        <begin position="20"/>
        <end position="42"/>
    </location>
</feature>
<protein>
    <recommendedName>
        <fullName evidence="6">O-antigen ligase-related domain-containing protein</fullName>
    </recommendedName>
</protein>
<feature type="transmembrane region" description="Helical" evidence="5">
    <location>
        <begin position="118"/>
        <end position="137"/>
    </location>
</feature>
<dbReference type="EMBL" id="BMMZ01000020">
    <property type="protein sequence ID" value="GGL83289.1"/>
    <property type="molecule type" value="Genomic_DNA"/>
</dbReference>
<comment type="subcellular location">
    <subcellularLocation>
        <location evidence="1">Membrane</location>
        <topology evidence="1">Multi-pass membrane protein</topology>
    </subcellularLocation>
</comment>
<feature type="transmembrane region" description="Helical" evidence="5">
    <location>
        <begin position="149"/>
        <end position="168"/>
    </location>
</feature>
<dbReference type="Pfam" id="PF04932">
    <property type="entry name" value="Wzy_C"/>
    <property type="match status" value="1"/>
</dbReference>
<evidence type="ECO:0000256" key="5">
    <source>
        <dbReference type="SAM" id="Phobius"/>
    </source>
</evidence>
<evidence type="ECO:0000313" key="8">
    <source>
        <dbReference type="Proteomes" id="UP000613840"/>
    </source>
</evidence>
<evidence type="ECO:0000256" key="1">
    <source>
        <dbReference type="ARBA" id="ARBA00004141"/>
    </source>
</evidence>
<dbReference type="InterPro" id="IPR007016">
    <property type="entry name" value="O-antigen_ligase-rel_domated"/>
</dbReference>
<feature type="transmembrane region" description="Helical" evidence="5">
    <location>
        <begin position="251"/>
        <end position="270"/>
    </location>
</feature>
<keyword evidence="8" id="KW-1185">Reference proteome</keyword>
<evidence type="ECO:0000259" key="6">
    <source>
        <dbReference type="Pfam" id="PF04932"/>
    </source>
</evidence>
<dbReference type="Proteomes" id="UP000613840">
    <property type="component" value="Unassembled WGS sequence"/>
</dbReference>
<proteinExistence type="predicted"/>
<evidence type="ECO:0000256" key="3">
    <source>
        <dbReference type="ARBA" id="ARBA00022989"/>
    </source>
</evidence>
<evidence type="ECO:0000313" key="7">
    <source>
        <dbReference type="EMBL" id="GGL83289.1"/>
    </source>
</evidence>
<feature type="transmembrane region" description="Helical" evidence="5">
    <location>
        <begin position="363"/>
        <end position="380"/>
    </location>
</feature>